<comment type="caution">
    <text evidence="1">The sequence shown here is derived from an EMBL/GenBank/DDBJ whole genome shotgun (WGS) entry which is preliminary data.</text>
</comment>
<dbReference type="AlphaFoldDB" id="A0A9D3W1Z1"/>
<evidence type="ECO:0000313" key="2">
    <source>
        <dbReference type="Proteomes" id="UP000828251"/>
    </source>
</evidence>
<proteinExistence type="predicted"/>
<gene>
    <name evidence="1" type="ORF">J1N35_010935</name>
</gene>
<reference evidence="1 2" key="1">
    <citation type="journal article" date="2021" name="Plant Biotechnol. J.">
        <title>Multi-omics assisted identification of the key and species-specific regulatory components of drought-tolerant mechanisms in Gossypium stocksii.</title>
        <authorList>
            <person name="Yu D."/>
            <person name="Ke L."/>
            <person name="Zhang D."/>
            <person name="Wu Y."/>
            <person name="Sun Y."/>
            <person name="Mei J."/>
            <person name="Sun J."/>
            <person name="Sun Y."/>
        </authorList>
    </citation>
    <scope>NUCLEOTIDE SEQUENCE [LARGE SCALE GENOMIC DNA]</scope>
    <source>
        <strain evidence="2">cv. E1</strain>
        <tissue evidence="1">Leaf</tissue>
    </source>
</reference>
<dbReference type="Proteomes" id="UP000828251">
    <property type="component" value="Unassembled WGS sequence"/>
</dbReference>
<keyword evidence="2" id="KW-1185">Reference proteome</keyword>
<dbReference type="EMBL" id="JAIQCV010000004">
    <property type="protein sequence ID" value="KAH1107167.1"/>
    <property type="molecule type" value="Genomic_DNA"/>
</dbReference>
<organism evidence="1 2">
    <name type="scientific">Gossypium stocksii</name>
    <dbReference type="NCBI Taxonomy" id="47602"/>
    <lineage>
        <taxon>Eukaryota</taxon>
        <taxon>Viridiplantae</taxon>
        <taxon>Streptophyta</taxon>
        <taxon>Embryophyta</taxon>
        <taxon>Tracheophyta</taxon>
        <taxon>Spermatophyta</taxon>
        <taxon>Magnoliopsida</taxon>
        <taxon>eudicotyledons</taxon>
        <taxon>Gunneridae</taxon>
        <taxon>Pentapetalae</taxon>
        <taxon>rosids</taxon>
        <taxon>malvids</taxon>
        <taxon>Malvales</taxon>
        <taxon>Malvaceae</taxon>
        <taxon>Malvoideae</taxon>
        <taxon>Gossypium</taxon>
    </lineage>
</organism>
<evidence type="ECO:0000313" key="1">
    <source>
        <dbReference type="EMBL" id="KAH1107167.1"/>
    </source>
</evidence>
<name>A0A9D3W1Z1_9ROSI</name>
<sequence length="121" mass="14035">MCCTTRMPRAMKPIFDRLKVSPQIEGLQWPKVSIDSFIGGAAHEEEEKAKGEEEDYETMKENDFEPYHNDFEEVFAPTCPSTVGFIIRDPSDRPRQLYKKQVVKAKGKWIVDSDYSLKEDE</sequence>
<accession>A0A9D3W1Z1</accession>
<protein>
    <submittedName>
        <fullName evidence="1">Uncharacterized protein</fullName>
    </submittedName>
</protein>